<dbReference type="EMBL" id="OMOR01000005">
    <property type="protein sequence ID" value="SPH27622.1"/>
    <property type="molecule type" value="Genomic_DNA"/>
</dbReference>
<evidence type="ECO:0000313" key="2">
    <source>
        <dbReference type="Proteomes" id="UP000244880"/>
    </source>
</evidence>
<sequence>MNYARSVSGSVKPLVNCAFGGQKAHVLAALRQILNPWVNR</sequence>
<proteinExistence type="predicted"/>
<protein>
    <submittedName>
        <fullName evidence="1">Uncharacterized protein</fullName>
    </submittedName>
</protein>
<gene>
    <name evidence="1" type="ORF">ASD8599_04088</name>
</gene>
<dbReference type="AlphaFoldDB" id="A0A2R8BPW7"/>
<evidence type="ECO:0000313" key="1">
    <source>
        <dbReference type="EMBL" id="SPH27622.1"/>
    </source>
</evidence>
<keyword evidence="2" id="KW-1185">Reference proteome</keyword>
<name>A0A2R8BPW7_9RHOB</name>
<organism evidence="1 2">
    <name type="scientific">Ascidiaceihabitans donghaensis</name>
    <dbReference type="NCBI Taxonomy" id="1510460"/>
    <lineage>
        <taxon>Bacteria</taxon>
        <taxon>Pseudomonadati</taxon>
        <taxon>Pseudomonadota</taxon>
        <taxon>Alphaproteobacteria</taxon>
        <taxon>Rhodobacterales</taxon>
        <taxon>Paracoccaceae</taxon>
        <taxon>Ascidiaceihabitans</taxon>
    </lineage>
</organism>
<accession>A0A2R8BPW7</accession>
<reference evidence="1 2" key="1">
    <citation type="submission" date="2018-03" db="EMBL/GenBank/DDBJ databases">
        <authorList>
            <person name="Keele B.F."/>
        </authorList>
    </citation>
    <scope>NUCLEOTIDE SEQUENCE [LARGE SCALE GENOMIC DNA]</scope>
    <source>
        <strain evidence="1 2">CECT 8599</strain>
    </source>
</reference>
<dbReference type="Proteomes" id="UP000244880">
    <property type="component" value="Unassembled WGS sequence"/>
</dbReference>